<gene>
    <name evidence="7" type="primary">Toll-6_2</name>
    <name evidence="7" type="ORF">FJT64_013845</name>
</gene>
<sequence length="1426" mass="156226">MLSCSVAPPAAVSGGSDRSFAGAVSQLWPTAGEGAGHAPCPCPLCESVSACDVRLRAAEAACCCAMRPRVAVVRWRALLAAAAVMTLRCAADVCEEPAEGEVVCSVADLDSGSVNASRPAAVRRVELRCSDRAHLHDATELALLRHLPALESLALRDCQFSELRRSTLRHVAGLRELSVRTFQSEWLSDELKLAADCFEDMQELEALDISGNNMWSLQPGLLQKLPLLKVLNVSGNHLQQMSALRETGVGSGLQVLDLSNNGLTEVGTSDFREFVNLKELWLSSNSLSVLQDGWLTGLSRLERLDISQNQLATLPALMLNETKALKAVMVQGNNITVLPPGLLADLPQLQTINMSGNSLSAQWIRKDTFAGLLRLIVLDLSGNVLDSLSPDVFEDLSSLQVLDLSNNQLETMPAGLFTSLSNLHTLTLSGNSLSRLEPGFLAGLHVLSRLSLDNNRLTSVDDDVFANITSIQNLRMQKNELTSIPSSLRRLTNLQELNVAENNISDDTHGVLQALPHLGLLNLAGNKLRNVSVEFLANLTDVSMLDLSRNEIENVDSGAFDKATNLMAVRLDANKLRNINGLFAKLPSLLWLNVSDNQIEFFDYALIPGELRWLDIHKNQVREIGNFYNIESVIRLETLDISHNQVSLIGSSSVPDSIKYFIIASNQLTTVEPGTFENKRQLIRADLSSNQLSELAQDAVTLPRDDDEGSVTVNTASDHAEGSAKHAELLLAGNPFVCNCHMDWLLAKNATSNKRYPKVLDGDRVMCRLLHSPNHLTPLQNTKPSDFLCDYERHCFALCHCCNYVACDCEMKCPSGCTCYHDPTWNTNIVDCSRKEQVVISREIPMDATAVFADGNNIRSLDSHTFIGRKRIKVLHVNGSNVEEIQNRSLNGLSALQVLRLESNQLTTFRGFEFDGLQSLRELYLHSNRLRVIHQSTFSRLAALEVLTLHDNQLASFPVWQLVNPYLVHISLADNQWSCSCVPAARLAAFLAERGDKVIDADTVRCSEGDRPDLCGDGDPPPPVVQHDGSGGVLPAAIVSAAVLAVAALVAVLVFRFRARLCRGKVPPAAPPSVAGSRGFAGGHYSVAVVTPEVEKLYDAFVTYSAQDTRFVNEVLAPELEQATPALRLCLLRRDAPNTSYLGDAVHHCVQASRKTLLVISRNFLDNEWCRFDFKASHLDALRTSRGTVVLLYGVDRSAVEGELKTLLKGAAWVSFGDLEPWRKVRDLIPSRQAFLPFSYGKQTPLRSSHRLRANDLPMALPDGDSPSPTCSTGMSDGESDASGRLRLDPSRLPTGRDSMQQSDHPYDVIDEYGAASGVRADSELYCHAVEPGTQMQRPLGLERLGHVGPGERFGPQGHLGPPPYPSQPPCHSVEPLHRHYPSDPSHPQHHGPQAQFPSRAGAVHQHYPSDPSHHQNRSLSHSLWV</sequence>
<keyword evidence="5" id="KW-0472">Membrane</keyword>
<dbReference type="InterPro" id="IPR035897">
    <property type="entry name" value="Toll_tir_struct_dom_sf"/>
</dbReference>
<evidence type="ECO:0000259" key="6">
    <source>
        <dbReference type="PROSITE" id="PS50104"/>
    </source>
</evidence>
<keyword evidence="7" id="KW-0675">Receptor</keyword>
<reference evidence="7 8" key="1">
    <citation type="submission" date="2019-07" db="EMBL/GenBank/DDBJ databases">
        <title>Draft genome assembly of a fouling barnacle, Amphibalanus amphitrite (Darwin, 1854): The first reference genome for Thecostraca.</title>
        <authorList>
            <person name="Kim W."/>
        </authorList>
    </citation>
    <scope>NUCLEOTIDE SEQUENCE [LARGE SCALE GENOMIC DNA]</scope>
    <source>
        <strain evidence="7">SNU_AA5</strain>
        <tissue evidence="7">Soma without cirri and trophi</tissue>
    </source>
</reference>
<feature type="domain" description="TIR" evidence="6">
    <location>
        <begin position="1096"/>
        <end position="1229"/>
    </location>
</feature>
<feature type="region of interest" description="Disordered" evidence="4">
    <location>
        <begin position="1256"/>
        <end position="1306"/>
    </location>
</feature>
<dbReference type="PRINTS" id="PR00019">
    <property type="entry name" value="LEURICHRPT"/>
</dbReference>
<evidence type="ECO:0000256" key="4">
    <source>
        <dbReference type="SAM" id="MobiDB-lite"/>
    </source>
</evidence>
<feature type="region of interest" description="Disordered" evidence="4">
    <location>
        <begin position="1344"/>
        <end position="1426"/>
    </location>
</feature>
<dbReference type="Gene3D" id="3.40.50.10140">
    <property type="entry name" value="Toll/interleukin-1 receptor homology (TIR) domain"/>
    <property type="match status" value="1"/>
</dbReference>
<dbReference type="SUPFAM" id="SSF52200">
    <property type="entry name" value="Toll/Interleukin receptor TIR domain"/>
    <property type="match status" value="1"/>
</dbReference>
<evidence type="ECO:0000313" key="8">
    <source>
        <dbReference type="Proteomes" id="UP000440578"/>
    </source>
</evidence>
<dbReference type="GO" id="GO:0007165">
    <property type="term" value="P:signal transduction"/>
    <property type="evidence" value="ECO:0007669"/>
    <property type="project" value="InterPro"/>
</dbReference>
<feature type="transmembrane region" description="Helical" evidence="5">
    <location>
        <begin position="1033"/>
        <end position="1055"/>
    </location>
</feature>
<dbReference type="SMART" id="SM00365">
    <property type="entry name" value="LRR_SD22"/>
    <property type="match status" value="7"/>
</dbReference>
<keyword evidence="3" id="KW-0677">Repeat</keyword>
<dbReference type="InterPro" id="IPR032675">
    <property type="entry name" value="LRR_dom_sf"/>
</dbReference>
<dbReference type="PROSITE" id="PS50104">
    <property type="entry name" value="TIR"/>
    <property type="match status" value="1"/>
</dbReference>
<dbReference type="PANTHER" id="PTHR45617">
    <property type="entry name" value="LEUCINE RICH REPEAT FAMILY PROTEIN"/>
    <property type="match status" value="1"/>
</dbReference>
<dbReference type="PROSITE" id="PS51450">
    <property type="entry name" value="LRR"/>
    <property type="match status" value="3"/>
</dbReference>
<name>A0A6A4V2D1_AMPAM</name>
<dbReference type="InterPro" id="IPR003591">
    <property type="entry name" value="Leu-rich_rpt_typical-subtyp"/>
</dbReference>
<accession>A0A6A4V2D1</accession>
<dbReference type="SUPFAM" id="SSF52058">
    <property type="entry name" value="L domain-like"/>
    <property type="match status" value="3"/>
</dbReference>
<dbReference type="SMART" id="SM00369">
    <property type="entry name" value="LRR_TYP"/>
    <property type="match status" value="21"/>
</dbReference>
<evidence type="ECO:0000313" key="7">
    <source>
        <dbReference type="EMBL" id="KAF0287755.1"/>
    </source>
</evidence>
<dbReference type="Proteomes" id="UP000440578">
    <property type="component" value="Unassembled WGS sequence"/>
</dbReference>
<dbReference type="Pfam" id="PF01582">
    <property type="entry name" value="TIR"/>
    <property type="match status" value="1"/>
</dbReference>
<dbReference type="SMART" id="SM00255">
    <property type="entry name" value="TIR"/>
    <property type="match status" value="1"/>
</dbReference>
<comment type="caution">
    <text evidence="7">The sequence shown here is derived from an EMBL/GenBank/DDBJ whole genome shotgun (WGS) entry which is preliminary data.</text>
</comment>
<dbReference type="InterPro" id="IPR000157">
    <property type="entry name" value="TIR_dom"/>
</dbReference>
<dbReference type="EMBL" id="VIIS01002169">
    <property type="protein sequence ID" value="KAF0287755.1"/>
    <property type="molecule type" value="Genomic_DNA"/>
</dbReference>
<dbReference type="Pfam" id="PF13855">
    <property type="entry name" value="LRR_8"/>
    <property type="match status" value="5"/>
</dbReference>
<evidence type="ECO:0000256" key="3">
    <source>
        <dbReference type="ARBA" id="ARBA00022737"/>
    </source>
</evidence>
<dbReference type="FunFam" id="3.80.10.10:FF:001164">
    <property type="entry name" value="GH01279p"/>
    <property type="match status" value="2"/>
</dbReference>
<protein>
    <submittedName>
        <fullName evidence="7">Toll-like receptor 6</fullName>
    </submittedName>
</protein>
<evidence type="ECO:0000256" key="1">
    <source>
        <dbReference type="ARBA" id="ARBA00009634"/>
    </source>
</evidence>
<keyword evidence="5" id="KW-0812">Transmembrane</keyword>
<evidence type="ECO:0000256" key="5">
    <source>
        <dbReference type="SAM" id="Phobius"/>
    </source>
</evidence>
<keyword evidence="8" id="KW-1185">Reference proteome</keyword>
<keyword evidence="2" id="KW-0433">Leucine-rich repeat</keyword>
<dbReference type="SMART" id="SM00364">
    <property type="entry name" value="LRR_BAC"/>
    <property type="match status" value="7"/>
</dbReference>
<proteinExistence type="inferred from homology"/>
<dbReference type="OrthoDB" id="6364554at2759"/>
<dbReference type="Gene3D" id="3.80.10.10">
    <property type="entry name" value="Ribonuclease Inhibitor"/>
    <property type="match status" value="5"/>
</dbReference>
<dbReference type="InterPro" id="IPR001611">
    <property type="entry name" value="Leu-rich_rpt"/>
</dbReference>
<keyword evidence="5" id="KW-1133">Transmembrane helix</keyword>
<evidence type="ECO:0000256" key="2">
    <source>
        <dbReference type="ARBA" id="ARBA00022614"/>
    </source>
</evidence>
<comment type="similarity">
    <text evidence="1">Belongs to the Toll-like receptor family.</text>
</comment>
<organism evidence="7 8">
    <name type="scientific">Amphibalanus amphitrite</name>
    <name type="common">Striped barnacle</name>
    <name type="synonym">Balanus amphitrite</name>
    <dbReference type="NCBI Taxonomy" id="1232801"/>
    <lineage>
        <taxon>Eukaryota</taxon>
        <taxon>Metazoa</taxon>
        <taxon>Ecdysozoa</taxon>
        <taxon>Arthropoda</taxon>
        <taxon>Crustacea</taxon>
        <taxon>Multicrustacea</taxon>
        <taxon>Cirripedia</taxon>
        <taxon>Thoracica</taxon>
        <taxon>Thoracicalcarea</taxon>
        <taxon>Balanomorpha</taxon>
        <taxon>Balanoidea</taxon>
        <taxon>Balanidae</taxon>
        <taxon>Amphibalaninae</taxon>
        <taxon>Amphibalanus</taxon>
    </lineage>
</organism>
<dbReference type="PANTHER" id="PTHR45617:SF179">
    <property type="entry name" value="LEUCINE-RICH REPEAT-CONTAINING PROTEIN 15-LIKE"/>
    <property type="match status" value="1"/>
</dbReference>